<feature type="compositionally biased region" description="Pro residues" evidence="5">
    <location>
        <begin position="1"/>
        <end position="15"/>
    </location>
</feature>
<gene>
    <name evidence="3" type="primary">grpE</name>
    <name evidence="6" type="ORF">I7412_02395</name>
</gene>
<proteinExistence type="inferred from homology"/>
<dbReference type="Gene3D" id="3.90.20.20">
    <property type="match status" value="1"/>
</dbReference>
<dbReference type="Proteomes" id="UP000604475">
    <property type="component" value="Unassembled WGS sequence"/>
</dbReference>
<name>A0A937RBW0_9ACTN</name>
<keyword evidence="3" id="KW-0346">Stress response</keyword>
<evidence type="ECO:0000313" key="6">
    <source>
        <dbReference type="EMBL" id="MBL7626044.1"/>
    </source>
</evidence>
<reference evidence="6" key="1">
    <citation type="submission" date="2020-12" db="EMBL/GenBank/DDBJ databases">
        <title>Genomic characterization of non-nitrogen-fixing Frankia strains.</title>
        <authorList>
            <person name="Carlos-Shanley C."/>
            <person name="Guerra T."/>
            <person name="Hahn D."/>
        </authorList>
    </citation>
    <scope>NUCLEOTIDE SEQUENCE</scope>
    <source>
        <strain evidence="6">CN6</strain>
    </source>
</reference>
<dbReference type="PANTHER" id="PTHR21237">
    <property type="entry name" value="GRPE PROTEIN"/>
    <property type="match status" value="1"/>
</dbReference>
<dbReference type="InterPro" id="IPR013805">
    <property type="entry name" value="GrpE_CC"/>
</dbReference>
<evidence type="ECO:0000256" key="5">
    <source>
        <dbReference type="SAM" id="MobiDB-lite"/>
    </source>
</evidence>
<dbReference type="GO" id="GO:0051087">
    <property type="term" value="F:protein-folding chaperone binding"/>
    <property type="evidence" value="ECO:0007669"/>
    <property type="project" value="InterPro"/>
</dbReference>
<dbReference type="PRINTS" id="PR00773">
    <property type="entry name" value="GRPEPROTEIN"/>
</dbReference>
<keyword evidence="3" id="KW-0963">Cytoplasm</keyword>
<dbReference type="GO" id="GO:0051082">
    <property type="term" value="F:unfolded protein binding"/>
    <property type="evidence" value="ECO:0007669"/>
    <property type="project" value="TreeGrafter"/>
</dbReference>
<feature type="region of interest" description="Disordered" evidence="5">
    <location>
        <begin position="1"/>
        <end position="30"/>
    </location>
</feature>
<dbReference type="InterPro" id="IPR000740">
    <property type="entry name" value="GrpE"/>
</dbReference>
<keyword evidence="2 3" id="KW-0143">Chaperone</keyword>
<dbReference type="HAMAP" id="MF_01151">
    <property type="entry name" value="GrpE"/>
    <property type="match status" value="1"/>
</dbReference>
<dbReference type="GO" id="GO:0005737">
    <property type="term" value="C:cytoplasm"/>
    <property type="evidence" value="ECO:0007669"/>
    <property type="project" value="UniProtKB-SubCell"/>
</dbReference>
<comment type="caution">
    <text evidence="6">The sequence shown here is derived from an EMBL/GenBank/DDBJ whole genome shotgun (WGS) entry which is preliminary data.</text>
</comment>
<evidence type="ECO:0000256" key="3">
    <source>
        <dbReference type="HAMAP-Rule" id="MF_01151"/>
    </source>
</evidence>
<dbReference type="CDD" id="cd00446">
    <property type="entry name" value="GrpE"/>
    <property type="match status" value="1"/>
</dbReference>
<dbReference type="AlphaFoldDB" id="A0A937RBW0"/>
<protein>
    <recommendedName>
        <fullName evidence="3">Protein GrpE</fullName>
    </recommendedName>
    <alternativeName>
        <fullName evidence="3">HSP-70 cofactor</fullName>
    </alternativeName>
</protein>
<evidence type="ECO:0000256" key="1">
    <source>
        <dbReference type="ARBA" id="ARBA00009054"/>
    </source>
</evidence>
<dbReference type="EMBL" id="JAEACQ010000122">
    <property type="protein sequence ID" value="MBL7626044.1"/>
    <property type="molecule type" value="Genomic_DNA"/>
</dbReference>
<dbReference type="Gene3D" id="2.30.22.10">
    <property type="entry name" value="Head domain of nucleotide exchange factor GrpE"/>
    <property type="match status" value="1"/>
</dbReference>
<evidence type="ECO:0000313" key="7">
    <source>
        <dbReference type="Proteomes" id="UP000604475"/>
    </source>
</evidence>
<sequence>MPADPMPADPTPADPRCPDEAVGSAGASGVDDRVAQLSTELESCQQRHLRTLADFDNYRRRTARELGAARGAERDRVVLAWLPVLDHLELALAHAGADPGALVDGLHGVRRLALDAVAACGVRRLDEETGMYDPARHEVGAVVNGSSSDRPAPAGAVVEVLRPGYEADGRVLRPASVAVSTGGSPAAGPRPGAP</sequence>
<dbReference type="GO" id="GO:0000774">
    <property type="term" value="F:adenyl-nucleotide exchange factor activity"/>
    <property type="evidence" value="ECO:0007669"/>
    <property type="project" value="InterPro"/>
</dbReference>
<dbReference type="SUPFAM" id="SSF51064">
    <property type="entry name" value="Head domain of nucleotide exchange factor GrpE"/>
    <property type="match status" value="1"/>
</dbReference>
<comment type="subcellular location">
    <subcellularLocation>
        <location evidence="3">Cytoplasm</location>
    </subcellularLocation>
</comment>
<comment type="similarity">
    <text evidence="1 3 4">Belongs to the GrpE family.</text>
</comment>
<dbReference type="Pfam" id="PF01025">
    <property type="entry name" value="GrpE"/>
    <property type="match status" value="1"/>
</dbReference>
<accession>A0A937RBW0</accession>
<organism evidence="6 7">
    <name type="scientific">Frankia nepalensis</name>
    <dbReference type="NCBI Taxonomy" id="1836974"/>
    <lineage>
        <taxon>Bacteria</taxon>
        <taxon>Bacillati</taxon>
        <taxon>Actinomycetota</taxon>
        <taxon>Actinomycetes</taxon>
        <taxon>Frankiales</taxon>
        <taxon>Frankiaceae</taxon>
        <taxon>Frankia</taxon>
    </lineage>
</organism>
<keyword evidence="7" id="KW-1185">Reference proteome</keyword>
<dbReference type="InterPro" id="IPR009012">
    <property type="entry name" value="GrpE_head"/>
</dbReference>
<evidence type="ECO:0000256" key="4">
    <source>
        <dbReference type="RuleBase" id="RU004478"/>
    </source>
</evidence>
<dbReference type="PANTHER" id="PTHR21237:SF23">
    <property type="entry name" value="GRPE PROTEIN HOMOLOG, MITOCHONDRIAL"/>
    <property type="match status" value="1"/>
</dbReference>
<dbReference type="SUPFAM" id="SSF58014">
    <property type="entry name" value="Coiled-coil domain of nucleotide exchange factor GrpE"/>
    <property type="match status" value="1"/>
</dbReference>
<comment type="function">
    <text evidence="3">Participates actively in the response to hyperosmotic and heat shock by preventing the aggregation of stress-denatured proteins, in association with DnaK and GrpE. It is the nucleotide exchange factor for DnaK and may function as a thermosensor. Unfolded proteins bind initially to DnaJ; upon interaction with the DnaJ-bound protein, DnaK hydrolyzes its bound ATP, resulting in the formation of a stable complex. GrpE releases ADP from DnaK; ATP binding to DnaK triggers the release of the substrate protein, thus completing the reaction cycle. Several rounds of ATP-dependent interactions between DnaJ, DnaK and GrpE are required for fully efficient folding.</text>
</comment>
<comment type="subunit">
    <text evidence="3">Homodimer.</text>
</comment>
<dbReference type="GO" id="GO:0042803">
    <property type="term" value="F:protein homodimerization activity"/>
    <property type="evidence" value="ECO:0007669"/>
    <property type="project" value="InterPro"/>
</dbReference>
<dbReference type="GO" id="GO:0006457">
    <property type="term" value="P:protein folding"/>
    <property type="evidence" value="ECO:0007669"/>
    <property type="project" value="InterPro"/>
</dbReference>
<evidence type="ECO:0000256" key="2">
    <source>
        <dbReference type="ARBA" id="ARBA00023186"/>
    </source>
</evidence>